<accession>A0A9Q3DX98</accession>
<reference evidence="2" key="1">
    <citation type="submission" date="2021-03" db="EMBL/GenBank/DDBJ databases">
        <title>Draft genome sequence of rust myrtle Austropuccinia psidii MF-1, a brazilian biotype.</title>
        <authorList>
            <person name="Quecine M.C."/>
            <person name="Pachon D.M.R."/>
            <person name="Bonatelli M.L."/>
            <person name="Correr F.H."/>
            <person name="Franceschini L.M."/>
            <person name="Leite T.F."/>
            <person name="Margarido G.R.A."/>
            <person name="Almeida C.A."/>
            <person name="Ferrarezi J.A."/>
            <person name="Labate C.A."/>
        </authorList>
    </citation>
    <scope>NUCLEOTIDE SEQUENCE</scope>
    <source>
        <strain evidence="2">MF-1</strain>
    </source>
</reference>
<feature type="region of interest" description="Disordered" evidence="1">
    <location>
        <begin position="26"/>
        <end position="89"/>
    </location>
</feature>
<protein>
    <submittedName>
        <fullName evidence="2">Uncharacterized protein</fullName>
    </submittedName>
</protein>
<organism evidence="2 3">
    <name type="scientific">Austropuccinia psidii MF-1</name>
    <dbReference type="NCBI Taxonomy" id="1389203"/>
    <lineage>
        <taxon>Eukaryota</taxon>
        <taxon>Fungi</taxon>
        <taxon>Dikarya</taxon>
        <taxon>Basidiomycota</taxon>
        <taxon>Pucciniomycotina</taxon>
        <taxon>Pucciniomycetes</taxon>
        <taxon>Pucciniales</taxon>
        <taxon>Sphaerophragmiaceae</taxon>
        <taxon>Austropuccinia</taxon>
    </lineage>
</organism>
<evidence type="ECO:0000256" key="1">
    <source>
        <dbReference type="SAM" id="MobiDB-lite"/>
    </source>
</evidence>
<proteinExistence type="predicted"/>
<dbReference type="EMBL" id="AVOT02020273">
    <property type="protein sequence ID" value="MBW0508341.1"/>
    <property type="molecule type" value="Genomic_DNA"/>
</dbReference>
<evidence type="ECO:0000313" key="2">
    <source>
        <dbReference type="EMBL" id="MBW0508341.1"/>
    </source>
</evidence>
<keyword evidence="3" id="KW-1185">Reference proteome</keyword>
<name>A0A9Q3DX98_9BASI</name>
<dbReference type="Proteomes" id="UP000765509">
    <property type="component" value="Unassembled WGS sequence"/>
</dbReference>
<evidence type="ECO:0000313" key="3">
    <source>
        <dbReference type="Proteomes" id="UP000765509"/>
    </source>
</evidence>
<dbReference type="AlphaFoldDB" id="A0A9Q3DX98"/>
<comment type="caution">
    <text evidence="2">The sequence shown here is derived from an EMBL/GenBank/DDBJ whole genome shotgun (WGS) entry which is preliminary data.</text>
</comment>
<gene>
    <name evidence="2" type="ORF">O181_048056</name>
</gene>
<sequence>MTPTLLGDILFPRNNPEHWSRRYRARRQPITGPNDHQRTYQQGTAAKGLIPDKPQPRSPTRGLERCISGHTNSQTPERPLYMEHGLQAF</sequence>